<gene>
    <name evidence="1" type="ORF">FWILDA_LOCUS12646</name>
</gene>
<dbReference type="Proteomes" id="UP001153678">
    <property type="component" value="Unassembled WGS sequence"/>
</dbReference>
<protein>
    <submittedName>
        <fullName evidence="1">10573_t:CDS:1</fullName>
    </submittedName>
</protein>
<dbReference type="EMBL" id="CAMKVN010004207">
    <property type="protein sequence ID" value="CAI2186576.1"/>
    <property type="molecule type" value="Genomic_DNA"/>
</dbReference>
<sequence>MLDLKGFVLNPLHTLYQISEITSIPPSVTSDDTESTISSNTTDNNLHINSLLYTNENLNLENLFAEMVANQADIQALTNVLQNVLNVFASQG</sequence>
<reference evidence="1" key="1">
    <citation type="submission" date="2022-08" db="EMBL/GenBank/DDBJ databases">
        <authorList>
            <person name="Kallberg Y."/>
            <person name="Tangrot J."/>
            <person name="Rosling A."/>
        </authorList>
    </citation>
    <scope>NUCLEOTIDE SEQUENCE</scope>
    <source>
        <strain evidence="1">Wild A</strain>
    </source>
</reference>
<proteinExistence type="predicted"/>
<comment type="caution">
    <text evidence="1">The sequence shown here is derived from an EMBL/GenBank/DDBJ whole genome shotgun (WGS) entry which is preliminary data.</text>
</comment>
<organism evidence="1 2">
    <name type="scientific">Funneliformis geosporum</name>
    <dbReference type="NCBI Taxonomy" id="1117311"/>
    <lineage>
        <taxon>Eukaryota</taxon>
        <taxon>Fungi</taxon>
        <taxon>Fungi incertae sedis</taxon>
        <taxon>Mucoromycota</taxon>
        <taxon>Glomeromycotina</taxon>
        <taxon>Glomeromycetes</taxon>
        <taxon>Glomerales</taxon>
        <taxon>Glomeraceae</taxon>
        <taxon>Funneliformis</taxon>
    </lineage>
</organism>
<dbReference type="AlphaFoldDB" id="A0A9W4SZ12"/>
<keyword evidence="2" id="KW-1185">Reference proteome</keyword>
<evidence type="ECO:0000313" key="2">
    <source>
        <dbReference type="Proteomes" id="UP001153678"/>
    </source>
</evidence>
<accession>A0A9W4SZ12</accession>
<name>A0A9W4SZ12_9GLOM</name>
<evidence type="ECO:0000313" key="1">
    <source>
        <dbReference type="EMBL" id="CAI2186576.1"/>
    </source>
</evidence>